<protein>
    <submittedName>
        <fullName evidence="1">Uncharacterized protein</fullName>
    </submittedName>
</protein>
<dbReference type="Proteomes" id="UP000024635">
    <property type="component" value="Unassembled WGS sequence"/>
</dbReference>
<reference evidence="2" key="1">
    <citation type="journal article" date="2015" name="Nat. Genet.">
        <title>The genome and transcriptome of the zoonotic hookworm Ancylostoma ceylanicum identify infection-specific gene families.</title>
        <authorList>
            <person name="Schwarz E.M."/>
            <person name="Hu Y."/>
            <person name="Antoshechkin I."/>
            <person name="Miller M.M."/>
            <person name="Sternberg P.W."/>
            <person name="Aroian R.V."/>
        </authorList>
    </citation>
    <scope>NUCLEOTIDE SEQUENCE</scope>
    <source>
        <strain evidence="2">HY135</strain>
    </source>
</reference>
<keyword evidence="2" id="KW-1185">Reference proteome</keyword>
<organism evidence="1 2">
    <name type="scientific">Ancylostoma ceylanicum</name>
    <dbReference type="NCBI Taxonomy" id="53326"/>
    <lineage>
        <taxon>Eukaryota</taxon>
        <taxon>Metazoa</taxon>
        <taxon>Ecdysozoa</taxon>
        <taxon>Nematoda</taxon>
        <taxon>Chromadorea</taxon>
        <taxon>Rhabditida</taxon>
        <taxon>Rhabditina</taxon>
        <taxon>Rhabditomorpha</taxon>
        <taxon>Strongyloidea</taxon>
        <taxon>Ancylostomatidae</taxon>
        <taxon>Ancylostomatinae</taxon>
        <taxon>Ancylostoma</taxon>
    </lineage>
</organism>
<evidence type="ECO:0000313" key="2">
    <source>
        <dbReference type="Proteomes" id="UP000024635"/>
    </source>
</evidence>
<dbReference type="AlphaFoldDB" id="A0A016U665"/>
<name>A0A016U665_9BILA</name>
<dbReference type="EMBL" id="JARK01001389">
    <property type="protein sequence ID" value="EYC10829.1"/>
    <property type="molecule type" value="Genomic_DNA"/>
</dbReference>
<sequence length="73" mass="8172">MGMGMAVEDMDRAKDVVEGKGWGVLDNRGHRVVKFFQVGKESFWNVNGCEAYDQSLMLGTNLGKDFIPCLIFI</sequence>
<comment type="caution">
    <text evidence="1">The sequence shown here is derived from an EMBL/GenBank/DDBJ whole genome shotgun (WGS) entry which is preliminary data.</text>
</comment>
<evidence type="ECO:0000313" key="1">
    <source>
        <dbReference type="EMBL" id="EYC10829.1"/>
    </source>
</evidence>
<proteinExistence type="predicted"/>
<gene>
    <name evidence="1" type="primary">Acey_s0053.g2314</name>
    <name evidence="1" type="ORF">Y032_0053g2314</name>
</gene>
<accession>A0A016U665</accession>